<dbReference type="GO" id="GO:0000976">
    <property type="term" value="F:transcription cis-regulatory region binding"/>
    <property type="evidence" value="ECO:0007669"/>
    <property type="project" value="TreeGrafter"/>
</dbReference>
<proteinExistence type="predicted"/>
<dbReference type="GO" id="GO:0003700">
    <property type="term" value="F:DNA-binding transcription factor activity"/>
    <property type="evidence" value="ECO:0007669"/>
    <property type="project" value="TreeGrafter"/>
</dbReference>
<name>W5W9R3_9PSEU</name>
<evidence type="ECO:0000313" key="6">
    <source>
        <dbReference type="EMBL" id="AHH97647.1"/>
    </source>
</evidence>
<dbReference type="HOGENOM" id="CLU_069356_2_3_11"/>
<keyword evidence="2 4" id="KW-0238">DNA-binding</keyword>
<dbReference type="InterPro" id="IPR050109">
    <property type="entry name" value="HTH-type_TetR-like_transc_reg"/>
</dbReference>
<dbReference type="PROSITE" id="PS50977">
    <property type="entry name" value="HTH_TETR_2"/>
    <property type="match status" value="1"/>
</dbReference>
<keyword evidence="3" id="KW-0804">Transcription</keyword>
<dbReference type="Pfam" id="PF00440">
    <property type="entry name" value="TetR_N"/>
    <property type="match status" value="1"/>
</dbReference>
<dbReference type="Pfam" id="PF17754">
    <property type="entry name" value="TetR_C_14"/>
    <property type="match status" value="1"/>
</dbReference>
<dbReference type="SUPFAM" id="SSF46689">
    <property type="entry name" value="Homeodomain-like"/>
    <property type="match status" value="1"/>
</dbReference>
<gene>
    <name evidence="6" type="ORF">KALB_4285</name>
</gene>
<keyword evidence="1" id="KW-0805">Transcription regulation</keyword>
<evidence type="ECO:0000256" key="4">
    <source>
        <dbReference type="PROSITE-ProRule" id="PRU00335"/>
    </source>
</evidence>
<feature type="domain" description="HTH tetR-type" evidence="5">
    <location>
        <begin position="13"/>
        <end position="73"/>
    </location>
</feature>
<evidence type="ECO:0000256" key="2">
    <source>
        <dbReference type="ARBA" id="ARBA00023125"/>
    </source>
</evidence>
<dbReference type="AlphaFoldDB" id="W5W9R3"/>
<evidence type="ECO:0000259" key="5">
    <source>
        <dbReference type="PROSITE" id="PS50977"/>
    </source>
</evidence>
<dbReference type="KEGG" id="kal:KALB_4285"/>
<dbReference type="RefSeq" id="WP_025357712.1">
    <property type="nucleotide sequence ID" value="NZ_CP007155.1"/>
</dbReference>
<feature type="DNA-binding region" description="H-T-H motif" evidence="4">
    <location>
        <begin position="36"/>
        <end position="55"/>
    </location>
</feature>
<keyword evidence="7" id="KW-1185">Reference proteome</keyword>
<reference evidence="6 7" key="1">
    <citation type="journal article" date="2014" name="BMC Genomics">
        <title>Complete genome sequence of producer of the glycopeptide antibiotic Aculeximycin Kutzneria albida DSM 43870T, a representative of minor genus of Pseudonocardiaceae.</title>
        <authorList>
            <person name="Rebets Y."/>
            <person name="Tokovenko B."/>
            <person name="Lushchyk I."/>
            <person name="Ruckert C."/>
            <person name="Zaburannyi N."/>
            <person name="Bechthold A."/>
            <person name="Kalinowski J."/>
            <person name="Luzhetskyy A."/>
        </authorList>
    </citation>
    <scope>NUCLEOTIDE SEQUENCE [LARGE SCALE GENOMIC DNA]</scope>
    <source>
        <strain evidence="6">DSM 43870</strain>
    </source>
</reference>
<evidence type="ECO:0000256" key="3">
    <source>
        <dbReference type="ARBA" id="ARBA00023163"/>
    </source>
</evidence>
<dbReference type="PATRIC" id="fig|1449976.3.peg.4315"/>
<dbReference type="PANTHER" id="PTHR30055">
    <property type="entry name" value="HTH-TYPE TRANSCRIPTIONAL REGULATOR RUTR"/>
    <property type="match status" value="1"/>
</dbReference>
<protein>
    <recommendedName>
        <fullName evidence="5">HTH tetR-type domain-containing protein</fullName>
    </recommendedName>
</protein>
<accession>W5W9R3</accession>
<organism evidence="6 7">
    <name type="scientific">Kutzneria albida DSM 43870</name>
    <dbReference type="NCBI Taxonomy" id="1449976"/>
    <lineage>
        <taxon>Bacteria</taxon>
        <taxon>Bacillati</taxon>
        <taxon>Actinomycetota</taxon>
        <taxon>Actinomycetes</taxon>
        <taxon>Pseudonocardiales</taxon>
        <taxon>Pseudonocardiaceae</taxon>
        <taxon>Kutzneria</taxon>
    </lineage>
</organism>
<sequence>MTEGLGLRERKKRETRAALSLAAIRLGLQRGWENVSVEDIAEAANVSVRTFRNYFANKAEAVAATHFDRMLRIGEDLCARPAEEPLWEAITNAVLPQFELGQAPPDPDRHAAVWRLLSEPAVQGEALKANAAAQVELAKAIAERTGTDLERELYPKLLAAAVTGAIAAATEHSLRAESPMPIGPVLREAFGQLRAGFPAR</sequence>
<dbReference type="EMBL" id="CP007155">
    <property type="protein sequence ID" value="AHH97647.1"/>
    <property type="molecule type" value="Genomic_DNA"/>
</dbReference>
<dbReference type="PANTHER" id="PTHR30055:SF238">
    <property type="entry name" value="MYCOFACTOCIN BIOSYNTHESIS TRANSCRIPTIONAL REGULATOR MFTR-RELATED"/>
    <property type="match status" value="1"/>
</dbReference>
<dbReference type="InterPro" id="IPR041347">
    <property type="entry name" value="MftR_C"/>
</dbReference>
<dbReference type="Gene3D" id="1.10.357.10">
    <property type="entry name" value="Tetracycline Repressor, domain 2"/>
    <property type="match status" value="1"/>
</dbReference>
<dbReference type="InterPro" id="IPR009057">
    <property type="entry name" value="Homeodomain-like_sf"/>
</dbReference>
<dbReference type="Gene3D" id="1.10.10.60">
    <property type="entry name" value="Homeodomain-like"/>
    <property type="match status" value="1"/>
</dbReference>
<dbReference type="Proteomes" id="UP000019225">
    <property type="component" value="Chromosome"/>
</dbReference>
<dbReference type="STRING" id="1449976.KALB_4285"/>
<dbReference type="eggNOG" id="COG1309">
    <property type="taxonomic scope" value="Bacteria"/>
</dbReference>
<evidence type="ECO:0000313" key="7">
    <source>
        <dbReference type="Proteomes" id="UP000019225"/>
    </source>
</evidence>
<dbReference type="OrthoDB" id="3296001at2"/>
<evidence type="ECO:0000256" key="1">
    <source>
        <dbReference type="ARBA" id="ARBA00023015"/>
    </source>
</evidence>
<dbReference type="InterPro" id="IPR001647">
    <property type="entry name" value="HTH_TetR"/>
</dbReference>